<dbReference type="EMBL" id="CP001619">
    <property type="protein sequence ID" value="ACT95837.1"/>
    <property type="molecule type" value="Genomic_DNA"/>
</dbReference>
<accession>C6W3Y9</accession>
<evidence type="ECO:0000313" key="1">
    <source>
        <dbReference type="EMBL" id="ACT95837.1"/>
    </source>
</evidence>
<evidence type="ECO:0000313" key="2">
    <source>
        <dbReference type="Proteomes" id="UP000002011"/>
    </source>
</evidence>
<dbReference type="STRING" id="471854.Dfer_4636"/>
<name>C6W3Y9_DYAFD</name>
<sequence>MSIGVILIIRRRLTAYTHSFRDLVFANVPLVKGLHFELIIEPEVPGDLICNCFIYSYFSILDFADGLLLYIQKSGNFTLFYSSHHSDSPDLLVKSCWHGEGCMLSVRYINAK</sequence>
<dbReference type="Proteomes" id="UP000002011">
    <property type="component" value="Chromosome"/>
</dbReference>
<proteinExistence type="predicted"/>
<dbReference type="AlphaFoldDB" id="C6W3Y9"/>
<reference evidence="1 2" key="1">
    <citation type="journal article" date="2009" name="Stand. Genomic Sci.">
        <title>Complete genome sequence of Dyadobacter fermentans type strain (NS114).</title>
        <authorList>
            <person name="Lang E."/>
            <person name="Lapidus A."/>
            <person name="Chertkov O."/>
            <person name="Brettin T."/>
            <person name="Detter J.C."/>
            <person name="Han C."/>
            <person name="Copeland A."/>
            <person name="Glavina Del Rio T."/>
            <person name="Nolan M."/>
            <person name="Chen F."/>
            <person name="Lucas S."/>
            <person name="Tice H."/>
            <person name="Cheng J.F."/>
            <person name="Land M."/>
            <person name="Hauser L."/>
            <person name="Chang Y.J."/>
            <person name="Jeffries C.D."/>
            <person name="Kopitz M."/>
            <person name="Bruce D."/>
            <person name="Goodwin L."/>
            <person name="Pitluck S."/>
            <person name="Ovchinnikova G."/>
            <person name="Pati A."/>
            <person name="Ivanova N."/>
            <person name="Mavrommatis K."/>
            <person name="Chen A."/>
            <person name="Palaniappan K."/>
            <person name="Chain P."/>
            <person name="Bristow J."/>
            <person name="Eisen J.A."/>
            <person name="Markowitz V."/>
            <person name="Hugenholtz P."/>
            <person name="Goker M."/>
            <person name="Rohde M."/>
            <person name="Kyrpides N.C."/>
            <person name="Klenk H.P."/>
        </authorList>
    </citation>
    <scope>NUCLEOTIDE SEQUENCE [LARGE SCALE GENOMIC DNA]</scope>
    <source>
        <strain evidence="2">ATCC 700827 / DSM 18053 / CIP 107007 / KCTC 52180 / NS114</strain>
    </source>
</reference>
<gene>
    <name evidence="1" type="ordered locus">Dfer_4636</name>
</gene>
<protein>
    <submittedName>
        <fullName evidence="1">Uncharacterized protein</fullName>
    </submittedName>
</protein>
<dbReference type="KEGG" id="dfe:Dfer_4636"/>
<organism evidence="1 2">
    <name type="scientific">Dyadobacter fermentans (strain ATCC 700827 / DSM 18053 / CIP 107007 / KCTC 52180 / NS114)</name>
    <dbReference type="NCBI Taxonomy" id="471854"/>
    <lineage>
        <taxon>Bacteria</taxon>
        <taxon>Pseudomonadati</taxon>
        <taxon>Bacteroidota</taxon>
        <taxon>Cytophagia</taxon>
        <taxon>Cytophagales</taxon>
        <taxon>Spirosomataceae</taxon>
        <taxon>Dyadobacter</taxon>
    </lineage>
</organism>
<dbReference type="HOGENOM" id="CLU_2141939_0_0_10"/>
<keyword evidence="2" id="KW-1185">Reference proteome</keyword>